<keyword evidence="2" id="KW-0808">Transferase</keyword>
<proteinExistence type="predicted"/>
<reference evidence="2" key="1">
    <citation type="submission" date="2019-01" db="EMBL/GenBank/DDBJ databases">
        <authorList>
            <consortium name="Pathogen Informatics"/>
        </authorList>
    </citation>
    <scope>NUCLEOTIDE SEQUENCE [LARGE SCALE GENOMIC DNA]</scope>
    <source>
        <strain evidence="2">NCTC10113</strain>
    </source>
</reference>
<name>A0A448ZZI6_METSV</name>
<gene>
    <name evidence="2" type="primary">nifU_2</name>
    <name evidence="2" type="ORF">NCTC10113_01561</name>
</gene>
<dbReference type="SUPFAM" id="SSF82649">
    <property type="entry name" value="SufE/NifU"/>
    <property type="match status" value="1"/>
</dbReference>
<dbReference type="RefSeq" id="WP_024543903.1">
    <property type="nucleotide sequence ID" value="NZ_LR214939.1"/>
</dbReference>
<dbReference type="Pfam" id="PF01592">
    <property type="entry name" value="NifU_N"/>
    <property type="match status" value="1"/>
</dbReference>
<dbReference type="GO" id="GO:0008483">
    <property type="term" value="F:transaminase activity"/>
    <property type="evidence" value="ECO:0007669"/>
    <property type="project" value="UniProtKB-KW"/>
</dbReference>
<protein>
    <submittedName>
        <fullName evidence="2">Aminotransferase U-like protein</fullName>
    </submittedName>
</protein>
<dbReference type="GO" id="GO:0016226">
    <property type="term" value="P:iron-sulfur cluster assembly"/>
    <property type="evidence" value="ECO:0007669"/>
    <property type="project" value="InterPro"/>
</dbReference>
<keyword evidence="2" id="KW-0032">Aminotransferase</keyword>
<evidence type="ECO:0000259" key="1">
    <source>
        <dbReference type="Pfam" id="PF01592"/>
    </source>
</evidence>
<dbReference type="GO" id="GO:0005506">
    <property type="term" value="F:iron ion binding"/>
    <property type="evidence" value="ECO:0007669"/>
    <property type="project" value="InterPro"/>
</dbReference>
<organism evidence="2">
    <name type="scientific">Metamycoplasma salivarium</name>
    <name type="common">Mycoplasma salivarium</name>
    <dbReference type="NCBI Taxonomy" id="2124"/>
    <lineage>
        <taxon>Bacteria</taxon>
        <taxon>Bacillati</taxon>
        <taxon>Mycoplasmatota</taxon>
        <taxon>Mycoplasmoidales</taxon>
        <taxon>Metamycoplasmataceae</taxon>
        <taxon>Metamycoplasma</taxon>
    </lineage>
</organism>
<accession>A0A448ZZI6</accession>
<dbReference type="GO" id="GO:0051536">
    <property type="term" value="F:iron-sulfur cluster binding"/>
    <property type="evidence" value="ECO:0007669"/>
    <property type="project" value="InterPro"/>
</dbReference>
<sequence>MSSYSNSDVRQIIFDAYVNPKYKTQMLLEEDLIAEHSNVCVDDLRLKLVWKDDVLTNAKYEAVGCGVFLASCDLAIDLFLNKSKTEISKLLDLYFKMINKKLDDKNIASLKKLEKLQVFENVKVHLNRLECASIIYRAFKKAL</sequence>
<evidence type="ECO:0000313" key="2">
    <source>
        <dbReference type="EMBL" id="VEU56646.1"/>
    </source>
</evidence>
<feature type="domain" description="NIF system FeS cluster assembly NifU N-terminal" evidence="1">
    <location>
        <begin position="11"/>
        <end position="103"/>
    </location>
</feature>
<keyword evidence="2" id="KW-0614">Plasmid</keyword>
<dbReference type="Gene3D" id="3.90.1010.10">
    <property type="match status" value="1"/>
</dbReference>
<dbReference type="InterPro" id="IPR002871">
    <property type="entry name" value="NIF_FeS_clus_asmbl_NifU_N"/>
</dbReference>
<geneLocation type="plasmid" evidence="2">
    <name>2</name>
</geneLocation>
<dbReference type="EMBL" id="LR214939">
    <property type="protein sequence ID" value="VEU56646.1"/>
    <property type="molecule type" value="Genomic_DNA"/>
</dbReference>
<dbReference type="AlphaFoldDB" id="A0A448ZZI6"/>